<organism evidence="2 3">
    <name type="scientific">Cladophialophora yegresii CBS 114405</name>
    <dbReference type="NCBI Taxonomy" id="1182544"/>
    <lineage>
        <taxon>Eukaryota</taxon>
        <taxon>Fungi</taxon>
        <taxon>Dikarya</taxon>
        <taxon>Ascomycota</taxon>
        <taxon>Pezizomycotina</taxon>
        <taxon>Eurotiomycetes</taxon>
        <taxon>Chaetothyriomycetidae</taxon>
        <taxon>Chaetothyriales</taxon>
        <taxon>Herpotrichiellaceae</taxon>
        <taxon>Cladophialophora</taxon>
    </lineage>
</organism>
<dbReference type="AlphaFoldDB" id="W9W6W4"/>
<feature type="region of interest" description="Disordered" evidence="1">
    <location>
        <begin position="1"/>
        <end position="25"/>
    </location>
</feature>
<sequence>MSTSAYPPSAGASSPGSGPHSYHTPSSAATLAIAAFPALEGLKKIEFDGVGEFLMPDGLCFQRAREDLYYEQFILPDENRLFEWQSAQWMVGWEEVYIKDGKIVEDDG</sequence>
<proteinExistence type="predicted"/>
<comment type="caution">
    <text evidence="2">The sequence shown here is derived from an EMBL/GenBank/DDBJ whole genome shotgun (WGS) entry which is preliminary data.</text>
</comment>
<name>W9W6W4_9EURO</name>
<evidence type="ECO:0000313" key="2">
    <source>
        <dbReference type="EMBL" id="EXJ60271.1"/>
    </source>
</evidence>
<dbReference type="Proteomes" id="UP000019473">
    <property type="component" value="Unassembled WGS sequence"/>
</dbReference>
<dbReference type="RefSeq" id="XP_007756624.1">
    <property type="nucleotide sequence ID" value="XM_007758434.1"/>
</dbReference>
<dbReference type="OrthoDB" id="3183782at2759"/>
<gene>
    <name evidence="2" type="ORF">A1O7_04423</name>
</gene>
<reference evidence="2 3" key="1">
    <citation type="submission" date="2013-03" db="EMBL/GenBank/DDBJ databases">
        <title>The Genome Sequence of Cladophialophora yegresii CBS 114405.</title>
        <authorList>
            <consortium name="The Broad Institute Genomics Platform"/>
            <person name="Cuomo C."/>
            <person name="de Hoog S."/>
            <person name="Gorbushina A."/>
            <person name="Walker B."/>
            <person name="Young S.K."/>
            <person name="Zeng Q."/>
            <person name="Gargeya S."/>
            <person name="Fitzgerald M."/>
            <person name="Haas B."/>
            <person name="Abouelleil A."/>
            <person name="Allen A.W."/>
            <person name="Alvarado L."/>
            <person name="Arachchi H.M."/>
            <person name="Berlin A.M."/>
            <person name="Chapman S.B."/>
            <person name="Gainer-Dewar J."/>
            <person name="Goldberg J."/>
            <person name="Griggs A."/>
            <person name="Gujja S."/>
            <person name="Hansen M."/>
            <person name="Howarth C."/>
            <person name="Imamovic A."/>
            <person name="Ireland A."/>
            <person name="Larimer J."/>
            <person name="McCowan C."/>
            <person name="Murphy C."/>
            <person name="Pearson M."/>
            <person name="Poon T.W."/>
            <person name="Priest M."/>
            <person name="Roberts A."/>
            <person name="Saif S."/>
            <person name="Shea T."/>
            <person name="Sisk P."/>
            <person name="Sykes S."/>
            <person name="Wortman J."/>
            <person name="Nusbaum C."/>
            <person name="Birren B."/>
        </authorList>
    </citation>
    <scope>NUCLEOTIDE SEQUENCE [LARGE SCALE GENOMIC DNA]</scope>
    <source>
        <strain evidence="2 3">CBS 114405</strain>
    </source>
</reference>
<accession>W9W6W4</accession>
<protein>
    <submittedName>
        <fullName evidence="2">Uncharacterized protein</fullName>
    </submittedName>
</protein>
<dbReference type="HOGENOM" id="CLU_2196691_0_0_1"/>
<evidence type="ECO:0000256" key="1">
    <source>
        <dbReference type="SAM" id="MobiDB-lite"/>
    </source>
</evidence>
<keyword evidence="3" id="KW-1185">Reference proteome</keyword>
<dbReference type="GeneID" id="19179009"/>
<dbReference type="VEuPathDB" id="FungiDB:A1O7_04423"/>
<evidence type="ECO:0000313" key="3">
    <source>
        <dbReference type="Proteomes" id="UP000019473"/>
    </source>
</evidence>
<dbReference type="EMBL" id="AMGW01000003">
    <property type="protein sequence ID" value="EXJ60271.1"/>
    <property type="molecule type" value="Genomic_DNA"/>
</dbReference>
<dbReference type="STRING" id="1182544.W9W6W4"/>